<sequence>MGDAGGPVRTSPPVLAEHMHRGLTWLEGTHPSDGKWPGLTVNEKKVADGMRIDKDVPVTLRDGVVIYVDIYRPEQEQPDEKLPILMTWSPYGKHGPKTFDIFPNAGVPKGSVSRYAAWEGPDPMHWTKRGYAVINGDGRGSWGSEGDCEILGLQEAYDGYDVVEWAAALPWSNGRVGLAGVSYLAITQWRIASLQPPHLACINPWEGFSDFYREYAFHGGIPETNFVKFMEWSCRCSFGKVEDWLALHEAHPLLDDYGRSKSVQDWKQVQVPAYVVADWGDQGLHTRGTLYSFSQLGSSQKWLEVHGRKKWAYYYQPASLVRQEAFYQKFLKLESSETDHWPPVQIEVRDRNWVGTVRAEQEWPLARQQAVYKYLDAATGTIGDKIPAKIASVSYNSEKQDDHVHFECLFDKETELTGSMRLRLWVSTNNGDDAGASGGASADDMDLFVQLDKVAPGGPEAPVIPFVAMSMIDEGPMALGWLRVSHRELDTAKSTVDRPWLQHRRLLPLRPNEIVPVDIEIWPSSTRFLAGQKLRVTVQGNDIFRYPLRQVQLHENTVNKGRHFIHTGGSYDSYLVLPVVETPSKEDKKE</sequence>
<gene>
    <name evidence="3" type="ORF">SCUCBS95973_008366</name>
</gene>
<evidence type="ECO:0000313" key="3">
    <source>
        <dbReference type="EMBL" id="CAK7232765.1"/>
    </source>
</evidence>
<evidence type="ECO:0000256" key="1">
    <source>
        <dbReference type="ARBA" id="ARBA00022801"/>
    </source>
</evidence>
<dbReference type="Gene3D" id="2.60.120.260">
    <property type="entry name" value="Galactose-binding domain-like"/>
    <property type="match status" value="1"/>
</dbReference>
<protein>
    <recommendedName>
        <fullName evidence="2">Xaa-Pro dipeptidyl-peptidase C-terminal domain-containing protein</fullName>
    </recommendedName>
</protein>
<dbReference type="SMART" id="SM00939">
    <property type="entry name" value="PepX_C"/>
    <property type="match status" value="1"/>
</dbReference>
<dbReference type="InterPro" id="IPR008979">
    <property type="entry name" value="Galactose-bd-like_sf"/>
</dbReference>
<dbReference type="Pfam" id="PF08530">
    <property type="entry name" value="PepX_C"/>
    <property type="match status" value="1"/>
</dbReference>
<dbReference type="InterPro" id="IPR005674">
    <property type="entry name" value="CocE/Ser_esterase"/>
</dbReference>
<name>A0ABP0CL52_9PEZI</name>
<dbReference type="NCBIfam" id="TIGR00976">
    <property type="entry name" value="CocE_NonD"/>
    <property type="match status" value="1"/>
</dbReference>
<dbReference type="Gene3D" id="3.40.50.1820">
    <property type="entry name" value="alpha/beta hydrolase"/>
    <property type="match status" value="1"/>
</dbReference>
<dbReference type="SUPFAM" id="SSF53474">
    <property type="entry name" value="alpha/beta-Hydrolases"/>
    <property type="match status" value="1"/>
</dbReference>
<dbReference type="Pfam" id="PF02129">
    <property type="entry name" value="Peptidase_S15"/>
    <property type="match status" value="1"/>
</dbReference>
<accession>A0ABP0CL52</accession>
<keyword evidence="4" id="KW-1185">Reference proteome</keyword>
<dbReference type="SUPFAM" id="SSF49785">
    <property type="entry name" value="Galactose-binding domain-like"/>
    <property type="match status" value="1"/>
</dbReference>
<dbReference type="InterPro" id="IPR000383">
    <property type="entry name" value="Xaa-Pro-like_dom"/>
</dbReference>
<proteinExistence type="predicted"/>
<evidence type="ECO:0000259" key="2">
    <source>
        <dbReference type="SMART" id="SM00939"/>
    </source>
</evidence>
<dbReference type="EMBL" id="CAWUHB010000068">
    <property type="protein sequence ID" value="CAK7232765.1"/>
    <property type="molecule type" value="Genomic_DNA"/>
</dbReference>
<dbReference type="Proteomes" id="UP001642405">
    <property type="component" value="Unassembled WGS sequence"/>
</dbReference>
<feature type="domain" description="Xaa-Pro dipeptidyl-peptidase C-terminal" evidence="2">
    <location>
        <begin position="324"/>
        <end position="576"/>
    </location>
</feature>
<organism evidence="3 4">
    <name type="scientific">Sporothrix curviconia</name>
    <dbReference type="NCBI Taxonomy" id="1260050"/>
    <lineage>
        <taxon>Eukaryota</taxon>
        <taxon>Fungi</taxon>
        <taxon>Dikarya</taxon>
        <taxon>Ascomycota</taxon>
        <taxon>Pezizomycotina</taxon>
        <taxon>Sordariomycetes</taxon>
        <taxon>Sordariomycetidae</taxon>
        <taxon>Ophiostomatales</taxon>
        <taxon>Ophiostomataceae</taxon>
        <taxon>Sporothrix</taxon>
    </lineage>
</organism>
<evidence type="ECO:0000313" key="4">
    <source>
        <dbReference type="Proteomes" id="UP001642405"/>
    </source>
</evidence>
<dbReference type="InterPro" id="IPR029058">
    <property type="entry name" value="AB_hydrolase_fold"/>
</dbReference>
<dbReference type="PANTHER" id="PTHR43056:SF10">
    <property type="entry name" value="COCE_NOND FAMILY, PUTATIVE (AFU_ORTHOLOGUE AFUA_7G00600)-RELATED"/>
    <property type="match status" value="1"/>
</dbReference>
<reference evidence="3 4" key="1">
    <citation type="submission" date="2024-01" db="EMBL/GenBank/DDBJ databases">
        <authorList>
            <person name="Allen C."/>
            <person name="Tagirdzhanova G."/>
        </authorList>
    </citation>
    <scope>NUCLEOTIDE SEQUENCE [LARGE SCALE GENOMIC DNA]</scope>
</reference>
<dbReference type="InterPro" id="IPR013736">
    <property type="entry name" value="Xaa-Pro_dipept_C"/>
</dbReference>
<dbReference type="Gene3D" id="1.10.3020.20">
    <property type="match status" value="1"/>
</dbReference>
<dbReference type="InterPro" id="IPR050585">
    <property type="entry name" value="Xaa-Pro_dipeptidyl-ppase/CocE"/>
</dbReference>
<dbReference type="PANTHER" id="PTHR43056">
    <property type="entry name" value="PEPTIDASE S9 PROLYL OLIGOPEPTIDASE"/>
    <property type="match status" value="1"/>
</dbReference>
<comment type="caution">
    <text evidence="3">The sequence shown here is derived from an EMBL/GenBank/DDBJ whole genome shotgun (WGS) entry which is preliminary data.</text>
</comment>
<keyword evidence="1" id="KW-0378">Hydrolase</keyword>